<protein>
    <submittedName>
        <fullName evidence="1">Uncharacterized protein</fullName>
    </submittedName>
</protein>
<dbReference type="Proteomes" id="UP001341840">
    <property type="component" value="Unassembled WGS sequence"/>
</dbReference>
<evidence type="ECO:0000313" key="1">
    <source>
        <dbReference type="EMBL" id="MED6219432.1"/>
    </source>
</evidence>
<comment type="caution">
    <text evidence="1">The sequence shown here is derived from an EMBL/GenBank/DDBJ whole genome shotgun (WGS) entry which is preliminary data.</text>
</comment>
<accession>A0ABU6ZA34</accession>
<name>A0ABU6ZA34_9FABA</name>
<dbReference type="EMBL" id="JASCZI010272033">
    <property type="protein sequence ID" value="MED6219432.1"/>
    <property type="molecule type" value="Genomic_DNA"/>
</dbReference>
<sequence>MVVVGRGRGREGEGEDVTVEDERWWLEPWSSPILEEDSSSNLILLRLVFDMQYLYSGEDRALDDDQAKEIFGLSGFFQAKRSTQPVWAAPKPEPGYKKEGGKQFSPLPFTLHAAKKERERELVRVAQELQFLHPRQLPDAITFDPELRLTHGLRQREALDVLFTSILHAKSGYFVLHLISSF</sequence>
<evidence type="ECO:0000313" key="2">
    <source>
        <dbReference type="Proteomes" id="UP001341840"/>
    </source>
</evidence>
<proteinExistence type="predicted"/>
<organism evidence="1 2">
    <name type="scientific">Stylosanthes scabra</name>
    <dbReference type="NCBI Taxonomy" id="79078"/>
    <lineage>
        <taxon>Eukaryota</taxon>
        <taxon>Viridiplantae</taxon>
        <taxon>Streptophyta</taxon>
        <taxon>Embryophyta</taxon>
        <taxon>Tracheophyta</taxon>
        <taxon>Spermatophyta</taxon>
        <taxon>Magnoliopsida</taxon>
        <taxon>eudicotyledons</taxon>
        <taxon>Gunneridae</taxon>
        <taxon>Pentapetalae</taxon>
        <taxon>rosids</taxon>
        <taxon>fabids</taxon>
        <taxon>Fabales</taxon>
        <taxon>Fabaceae</taxon>
        <taxon>Papilionoideae</taxon>
        <taxon>50 kb inversion clade</taxon>
        <taxon>dalbergioids sensu lato</taxon>
        <taxon>Dalbergieae</taxon>
        <taxon>Pterocarpus clade</taxon>
        <taxon>Stylosanthes</taxon>
    </lineage>
</organism>
<gene>
    <name evidence="1" type="ORF">PIB30_035835</name>
</gene>
<keyword evidence="2" id="KW-1185">Reference proteome</keyword>
<reference evidence="1 2" key="1">
    <citation type="journal article" date="2023" name="Plants (Basel)">
        <title>Bridging the Gap: Combining Genomics and Transcriptomics Approaches to Understand Stylosanthes scabra, an Orphan Legume from the Brazilian Caatinga.</title>
        <authorList>
            <person name="Ferreira-Neto J.R.C."/>
            <person name="da Silva M.D."/>
            <person name="Binneck E."/>
            <person name="de Melo N.F."/>
            <person name="da Silva R.H."/>
            <person name="de Melo A.L.T.M."/>
            <person name="Pandolfi V."/>
            <person name="Bustamante F.O."/>
            <person name="Brasileiro-Vidal A.C."/>
            <person name="Benko-Iseppon A.M."/>
        </authorList>
    </citation>
    <scope>NUCLEOTIDE SEQUENCE [LARGE SCALE GENOMIC DNA]</scope>
    <source>
        <tissue evidence="1">Leaves</tissue>
    </source>
</reference>